<sequence>MRLTAPVSLLLCLALAACGGEEVAPATDNTATAQAATQAAVAAAEEGPAALPPLPTGDYRIVSVTLGKAVDAEGQVRQGQEVFAPGDKIHAAVVAVGSSEGLTLSARWLAADGTEVAKAGQSLTPTTPTVTTFSVAQAEPWPAGDYTVEIAINDRVTETRSFRVE</sequence>
<evidence type="ECO:0000313" key="3">
    <source>
        <dbReference type="Proteomes" id="UP000305760"/>
    </source>
</evidence>
<evidence type="ECO:0000313" key="2">
    <source>
        <dbReference type="EMBL" id="TNJ32659.1"/>
    </source>
</evidence>
<reference evidence="2 3" key="1">
    <citation type="submission" date="2019-03" db="EMBL/GenBank/DDBJ databases">
        <title>Arenimonas daejeonensis sp. nov., isolated from compost.</title>
        <authorList>
            <person name="Jeon C.O."/>
        </authorList>
    </citation>
    <scope>NUCLEOTIDE SEQUENCE [LARGE SCALE GENOMIC DNA]</scope>
    <source>
        <strain evidence="2 3">R29</strain>
    </source>
</reference>
<dbReference type="EMBL" id="SMDR01000005">
    <property type="protein sequence ID" value="TNJ32659.1"/>
    <property type="molecule type" value="Genomic_DNA"/>
</dbReference>
<proteinExistence type="predicted"/>
<feature type="signal peptide" evidence="1">
    <location>
        <begin position="1"/>
        <end position="19"/>
    </location>
</feature>
<dbReference type="RefSeq" id="WP_139450203.1">
    <property type="nucleotide sequence ID" value="NZ_SMDR01000005.1"/>
</dbReference>
<protein>
    <recommendedName>
        <fullName evidence="4">DUF4625 domain-containing protein</fullName>
    </recommendedName>
</protein>
<feature type="chain" id="PRO_5023068518" description="DUF4625 domain-containing protein" evidence="1">
    <location>
        <begin position="20"/>
        <end position="165"/>
    </location>
</feature>
<evidence type="ECO:0000256" key="1">
    <source>
        <dbReference type="SAM" id="SignalP"/>
    </source>
</evidence>
<dbReference type="AlphaFoldDB" id="A0A5C4RP18"/>
<keyword evidence="1" id="KW-0732">Signal</keyword>
<dbReference type="PROSITE" id="PS51257">
    <property type="entry name" value="PROKAR_LIPOPROTEIN"/>
    <property type="match status" value="1"/>
</dbReference>
<name>A0A5C4RP18_9GAMM</name>
<gene>
    <name evidence="2" type="ORF">E1B00_14770</name>
</gene>
<dbReference type="OrthoDB" id="6008970at2"/>
<comment type="caution">
    <text evidence="2">The sequence shown here is derived from an EMBL/GenBank/DDBJ whole genome shotgun (WGS) entry which is preliminary data.</text>
</comment>
<keyword evidence="3" id="KW-1185">Reference proteome</keyword>
<accession>A0A5C4RP18</accession>
<organism evidence="2 3">
    <name type="scientific">Arenimonas terrae</name>
    <dbReference type="NCBI Taxonomy" id="2546226"/>
    <lineage>
        <taxon>Bacteria</taxon>
        <taxon>Pseudomonadati</taxon>
        <taxon>Pseudomonadota</taxon>
        <taxon>Gammaproteobacteria</taxon>
        <taxon>Lysobacterales</taxon>
        <taxon>Lysobacteraceae</taxon>
        <taxon>Arenimonas</taxon>
    </lineage>
</organism>
<evidence type="ECO:0008006" key="4">
    <source>
        <dbReference type="Google" id="ProtNLM"/>
    </source>
</evidence>
<dbReference type="Proteomes" id="UP000305760">
    <property type="component" value="Unassembled WGS sequence"/>
</dbReference>